<evidence type="ECO:0000256" key="12">
    <source>
        <dbReference type="ARBA" id="ARBA00023163"/>
    </source>
</evidence>
<evidence type="ECO:0000256" key="13">
    <source>
        <dbReference type="ARBA" id="ARBA00023242"/>
    </source>
</evidence>
<feature type="region of interest" description="Disordered" evidence="18">
    <location>
        <begin position="62"/>
        <end position="127"/>
    </location>
</feature>
<feature type="compositionally biased region" description="Gly residues" evidence="18">
    <location>
        <begin position="75"/>
        <end position="91"/>
    </location>
</feature>
<keyword evidence="12" id="KW-0804">Transcription</keyword>
<dbReference type="InterPro" id="IPR011009">
    <property type="entry name" value="Kinase-like_dom_sf"/>
</dbReference>
<dbReference type="PROSITE" id="PS50011">
    <property type="entry name" value="PROTEIN_KINASE_DOM"/>
    <property type="match status" value="1"/>
</dbReference>
<evidence type="ECO:0000256" key="10">
    <source>
        <dbReference type="ARBA" id="ARBA00022843"/>
    </source>
</evidence>
<dbReference type="AlphaFoldDB" id="A0A672FZ02"/>
<evidence type="ECO:0000256" key="16">
    <source>
        <dbReference type="ARBA" id="ARBA00061380"/>
    </source>
</evidence>
<dbReference type="GO" id="GO:0004674">
    <property type="term" value="F:protein serine/threonine kinase activity"/>
    <property type="evidence" value="ECO:0007669"/>
    <property type="project" value="UniProtKB-KW"/>
</dbReference>
<evidence type="ECO:0000256" key="8">
    <source>
        <dbReference type="ARBA" id="ARBA00022777"/>
    </source>
</evidence>
<evidence type="ECO:0000256" key="17">
    <source>
        <dbReference type="PROSITE-ProRule" id="PRU10141"/>
    </source>
</evidence>
<keyword evidence="5" id="KW-0597">Phosphoprotein</keyword>
<dbReference type="PANTHER" id="PTHR24058">
    <property type="entry name" value="DUAL SPECIFICITY PROTEIN KINASE"/>
    <property type="match status" value="1"/>
</dbReference>
<dbReference type="Gene3D" id="1.10.510.10">
    <property type="entry name" value="Transferase(Phosphotransferase) domain 1"/>
    <property type="match status" value="1"/>
</dbReference>
<evidence type="ECO:0000256" key="5">
    <source>
        <dbReference type="ARBA" id="ARBA00022553"/>
    </source>
</evidence>
<protein>
    <recommendedName>
        <fullName evidence="2">non-specific serine/threonine protein kinase</fullName>
        <ecNumber evidence="2">2.7.11.1</ecNumber>
    </recommendedName>
</protein>
<evidence type="ECO:0000256" key="2">
    <source>
        <dbReference type="ARBA" id="ARBA00012513"/>
    </source>
</evidence>
<dbReference type="EC" id="2.7.11.1" evidence="2"/>
<keyword evidence="21" id="KW-1185">Reference proteome</keyword>
<feature type="region of interest" description="Disordered" evidence="18">
    <location>
        <begin position="980"/>
        <end position="1004"/>
    </location>
</feature>
<comment type="subcellular location">
    <subcellularLocation>
        <location evidence="1">Nucleus</location>
    </subcellularLocation>
</comment>
<evidence type="ECO:0000256" key="18">
    <source>
        <dbReference type="SAM" id="MobiDB-lite"/>
    </source>
</evidence>
<evidence type="ECO:0000256" key="14">
    <source>
        <dbReference type="ARBA" id="ARBA00047899"/>
    </source>
</evidence>
<comment type="catalytic activity">
    <reaction evidence="15">
        <text>L-seryl-[protein] + ATP = O-phospho-L-seryl-[protein] + ADP + H(+)</text>
        <dbReference type="Rhea" id="RHEA:17989"/>
        <dbReference type="Rhea" id="RHEA-COMP:9863"/>
        <dbReference type="Rhea" id="RHEA-COMP:11604"/>
        <dbReference type="ChEBI" id="CHEBI:15378"/>
        <dbReference type="ChEBI" id="CHEBI:29999"/>
        <dbReference type="ChEBI" id="CHEBI:30616"/>
        <dbReference type="ChEBI" id="CHEBI:83421"/>
        <dbReference type="ChEBI" id="CHEBI:456216"/>
        <dbReference type="EC" id="2.7.11.1"/>
    </reaction>
</comment>
<dbReference type="InterPro" id="IPR000719">
    <property type="entry name" value="Prot_kinase_dom"/>
</dbReference>
<reference evidence="20" key="1">
    <citation type="submission" date="2019-06" db="EMBL/GenBank/DDBJ databases">
        <authorList>
            <consortium name="Wellcome Sanger Institute Data Sharing"/>
        </authorList>
    </citation>
    <scope>NUCLEOTIDE SEQUENCE [LARGE SCALE GENOMIC DNA]</scope>
</reference>
<dbReference type="GO" id="GO:0016605">
    <property type="term" value="C:PML body"/>
    <property type="evidence" value="ECO:0007669"/>
    <property type="project" value="TreeGrafter"/>
</dbReference>
<keyword evidence="13" id="KW-0539">Nucleus</keyword>
<feature type="compositionally biased region" description="Low complexity" evidence="18">
    <location>
        <begin position="867"/>
        <end position="887"/>
    </location>
</feature>
<dbReference type="Ensembl" id="ENSSFAT00005010496.1">
    <property type="protein sequence ID" value="ENSSFAP00005010040.1"/>
    <property type="gene ID" value="ENSSFAG00005005700.1"/>
</dbReference>
<evidence type="ECO:0000256" key="3">
    <source>
        <dbReference type="ARBA" id="ARBA00022499"/>
    </source>
</evidence>
<evidence type="ECO:0000256" key="1">
    <source>
        <dbReference type="ARBA" id="ARBA00004123"/>
    </source>
</evidence>
<dbReference type="Gene3D" id="3.30.200.20">
    <property type="entry name" value="Phosphorylase Kinase, domain 1"/>
    <property type="match status" value="1"/>
</dbReference>
<keyword evidence="11" id="KW-0805">Transcription regulation</keyword>
<dbReference type="SUPFAM" id="SSF56112">
    <property type="entry name" value="Protein kinase-like (PK-like)"/>
    <property type="match status" value="1"/>
</dbReference>
<feature type="region of interest" description="Disordered" evidence="18">
    <location>
        <begin position="1057"/>
        <end position="1086"/>
    </location>
</feature>
<evidence type="ECO:0000313" key="20">
    <source>
        <dbReference type="Ensembl" id="ENSSFAP00005010040.1"/>
    </source>
</evidence>
<name>A0A672FZ02_SALFA</name>
<dbReference type="GO" id="GO:0004713">
    <property type="term" value="F:protein tyrosine kinase activity"/>
    <property type="evidence" value="ECO:0007669"/>
    <property type="project" value="TreeGrafter"/>
</dbReference>
<evidence type="ECO:0000256" key="11">
    <source>
        <dbReference type="ARBA" id="ARBA00023015"/>
    </source>
</evidence>
<dbReference type="PROSITE" id="PS00107">
    <property type="entry name" value="PROTEIN_KINASE_ATP"/>
    <property type="match status" value="1"/>
</dbReference>
<dbReference type="SMART" id="SM00220">
    <property type="entry name" value="S_TKc"/>
    <property type="match status" value="1"/>
</dbReference>
<evidence type="ECO:0000256" key="4">
    <source>
        <dbReference type="ARBA" id="ARBA00022527"/>
    </source>
</evidence>
<comment type="similarity">
    <text evidence="16">Belongs to the protein kinase superfamily. CMGC Ser/Thr protein kinase family. HIPK subfamily.</text>
</comment>
<evidence type="ECO:0000259" key="19">
    <source>
        <dbReference type="PROSITE" id="PS50011"/>
    </source>
</evidence>
<evidence type="ECO:0000256" key="6">
    <source>
        <dbReference type="ARBA" id="ARBA00022679"/>
    </source>
</evidence>
<proteinExistence type="inferred from homology"/>
<keyword evidence="10" id="KW-0832">Ubl conjugation</keyword>
<dbReference type="FunFam" id="3.30.200.20:FF:000022">
    <property type="entry name" value="Homeodomain-interacting protein kinase 2 isoform 1"/>
    <property type="match status" value="1"/>
</dbReference>
<keyword evidence="3" id="KW-1017">Isopeptide bond</keyword>
<gene>
    <name evidence="20" type="primary">hipk3b</name>
</gene>
<evidence type="ECO:0000256" key="15">
    <source>
        <dbReference type="ARBA" id="ARBA00048679"/>
    </source>
</evidence>
<comment type="catalytic activity">
    <reaction evidence="14">
        <text>L-threonyl-[protein] + ATP = O-phospho-L-threonyl-[protein] + ADP + H(+)</text>
        <dbReference type="Rhea" id="RHEA:46608"/>
        <dbReference type="Rhea" id="RHEA-COMP:11060"/>
        <dbReference type="Rhea" id="RHEA-COMP:11605"/>
        <dbReference type="ChEBI" id="CHEBI:15378"/>
        <dbReference type="ChEBI" id="CHEBI:30013"/>
        <dbReference type="ChEBI" id="CHEBI:30616"/>
        <dbReference type="ChEBI" id="CHEBI:61977"/>
        <dbReference type="ChEBI" id="CHEBI:456216"/>
        <dbReference type="EC" id="2.7.11.1"/>
    </reaction>
</comment>
<keyword evidence="8" id="KW-0418">Kinase</keyword>
<keyword evidence="7 17" id="KW-0547">Nucleotide-binding</keyword>
<reference evidence="20" key="3">
    <citation type="submission" date="2025-09" db="UniProtKB">
        <authorList>
            <consortium name="Ensembl"/>
        </authorList>
    </citation>
    <scope>IDENTIFICATION</scope>
</reference>
<dbReference type="Proteomes" id="UP000472267">
    <property type="component" value="Chromosome 1"/>
</dbReference>
<organism evidence="20 21">
    <name type="scientific">Salarias fasciatus</name>
    <name type="common">Jewelled blenny</name>
    <name type="synonym">Blennius fasciatus</name>
    <dbReference type="NCBI Taxonomy" id="181472"/>
    <lineage>
        <taxon>Eukaryota</taxon>
        <taxon>Metazoa</taxon>
        <taxon>Chordata</taxon>
        <taxon>Craniata</taxon>
        <taxon>Vertebrata</taxon>
        <taxon>Euteleostomi</taxon>
        <taxon>Actinopterygii</taxon>
        <taxon>Neopterygii</taxon>
        <taxon>Teleostei</taxon>
        <taxon>Neoteleostei</taxon>
        <taxon>Acanthomorphata</taxon>
        <taxon>Ovalentaria</taxon>
        <taxon>Blenniimorphae</taxon>
        <taxon>Blenniiformes</taxon>
        <taxon>Blennioidei</taxon>
        <taxon>Blenniidae</taxon>
        <taxon>Salariinae</taxon>
        <taxon>Salarias</taxon>
    </lineage>
</organism>
<accession>A0A672FZ02</accession>
<feature type="region of interest" description="Disordered" evidence="18">
    <location>
        <begin position="867"/>
        <end position="921"/>
    </location>
</feature>
<sequence length="1178" mass="128059">MASQVLVYPPHIYQTQTSAFSSVKKLKVEPSSCVYHDRAHPRTYLNSRTLGIVHPTKQAHSFTTDIASGSSSGATGAGGGGRGEGCSGGGEGDGEEEGDREENCGGLNSADSSQRCGLKRKSEELDNRGSTMQIVEELSMLPAMLQTTNVGNGVGHGGVGAAGGTGGGDGDYQVVQHEVLCSMKNTYEVLDFLGRGTFGQVVKCWKRGTGEVVAVKILKNHPSYARQGQIEVGILARLSGENADEHNLVRAFECFQHRSHTCLVFEMLEQNLYDFLKQNKFSPLPLKVIRPVLQQVATALKKLKSMGLIHADLKPENIMLVDPVRQPYRVKVIDFGSASHVSKAVCSTYLQSRYYRAPEIILGLPFCEAIDMWSLGCVIAELFLGWPLYPGALEYDQIRYISQTQGLPGEHLLNAGTKTTRFFCKESDSPYAAWRLKSTDEHETETGMKSKEARKYIFSCLDDIAHVNLMMNLEGSDLVAEKADRREFVGLLKKMLLIDAEERIAPAEALSHPFVTMQHLLDFPHSNHVKSCFHIMDVCWTRPAAYEAANRNKGPFVRPVTTTVCEVIFIILQGLAPSAPSVMHPGIPLQTQSSQFGCNESFQQALILCPPTIQGIPPNTAKPAGYSVRMEASVPLVTQAPSIQPIQIRPGVITQAWSSRAQQILVPAWQQVTSVPPPTTTLASDTVAGSQRLGDWGKVRPHGNHYSSMIAHPQPFLTNQMTMSTHQPINIGIAHVVWPQPAANKRAKPCVNRYGTRGFPVERIEVDFPSLKEGHAAGEGQGAGHVEQDAKENCCKVEPDCEELSVSQEQRQAMVISDLASPTVSVISISSDEEESAQRHSLAECKGSAECEACQSTVSMERVCSLSSPDSTLSTSSSASAQSSASPCKHPNSMSEDEQESGCDTVDSSPASHGHNNSPFTERRYIADNNQNCEPRVACVAPETEPSKPTVRTVVVPPMRVQNNNNNNPAANETPVLESSCLSKGRGIPGRQHHHSTPLLNRPQKLTPAFQPQQQQPIGFGQVQHFGSCHQEWNGNFAHRRPQAYIPPTMHGHTFTLSHSSPNHNAGPHPHLGGHPHSQPPLLSYPPSGPLVTAAPVAHLLASPGASRPVLQPTYSISHPAGIVHQVAVGINPRLLPSPTLHPQGQFKPLFPPHSYIASPAYGSFPLSPTKINQYPYI</sequence>
<evidence type="ECO:0000256" key="9">
    <source>
        <dbReference type="ARBA" id="ARBA00022840"/>
    </source>
</evidence>
<dbReference type="InterPro" id="IPR050494">
    <property type="entry name" value="Ser_Thr_dual-spec_kinase"/>
</dbReference>
<feature type="compositionally biased region" description="Polar residues" evidence="18">
    <location>
        <begin position="906"/>
        <end position="920"/>
    </location>
</feature>
<evidence type="ECO:0000313" key="21">
    <source>
        <dbReference type="Proteomes" id="UP000472267"/>
    </source>
</evidence>
<dbReference type="InterPro" id="IPR008271">
    <property type="entry name" value="Ser/Thr_kinase_AS"/>
</dbReference>
<dbReference type="Pfam" id="PF00069">
    <property type="entry name" value="Pkinase"/>
    <property type="match status" value="1"/>
</dbReference>
<reference evidence="20" key="2">
    <citation type="submission" date="2025-08" db="UniProtKB">
        <authorList>
            <consortium name="Ensembl"/>
        </authorList>
    </citation>
    <scope>IDENTIFICATION</scope>
</reference>
<dbReference type="PROSITE" id="PS00108">
    <property type="entry name" value="PROTEIN_KINASE_ST"/>
    <property type="match status" value="1"/>
</dbReference>
<keyword evidence="9 17" id="KW-0067">ATP-binding</keyword>
<dbReference type="FunFam" id="1.10.510.10:FF:000029">
    <property type="entry name" value="Homeodomain-interacting protein kinase 2 isoform 1"/>
    <property type="match status" value="1"/>
</dbReference>
<dbReference type="GO" id="GO:0005737">
    <property type="term" value="C:cytoplasm"/>
    <property type="evidence" value="ECO:0007669"/>
    <property type="project" value="UniProtKB-ARBA"/>
</dbReference>
<keyword evidence="4" id="KW-0723">Serine/threonine-protein kinase</keyword>
<keyword evidence="6" id="KW-0808">Transferase</keyword>
<dbReference type="InterPro" id="IPR017441">
    <property type="entry name" value="Protein_kinase_ATP_BS"/>
</dbReference>
<dbReference type="CDD" id="cd14229">
    <property type="entry name" value="STKc_HIPK3"/>
    <property type="match status" value="1"/>
</dbReference>
<evidence type="ECO:0000256" key="7">
    <source>
        <dbReference type="ARBA" id="ARBA00022741"/>
    </source>
</evidence>
<feature type="domain" description="Protein kinase" evidence="19">
    <location>
        <begin position="187"/>
        <end position="515"/>
    </location>
</feature>
<dbReference type="GO" id="GO:0005524">
    <property type="term" value="F:ATP binding"/>
    <property type="evidence" value="ECO:0007669"/>
    <property type="project" value="UniProtKB-UniRule"/>
</dbReference>
<feature type="compositionally biased region" description="Low complexity" evidence="18">
    <location>
        <begin position="1062"/>
        <end position="1082"/>
    </location>
</feature>
<feature type="binding site" evidence="17">
    <location>
        <position position="216"/>
    </location>
    <ligand>
        <name>ATP</name>
        <dbReference type="ChEBI" id="CHEBI:30616"/>
    </ligand>
</feature>
<dbReference type="PANTHER" id="PTHR24058:SF45">
    <property type="entry name" value="HOMEODOMAIN-INTERACTING PROTEIN KINASE 3"/>
    <property type="match status" value="1"/>
</dbReference>